<dbReference type="EMBL" id="MINN01000139">
    <property type="protein sequence ID" value="OIU67745.1"/>
    <property type="molecule type" value="Genomic_DNA"/>
</dbReference>
<evidence type="ECO:0000313" key="2">
    <source>
        <dbReference type="EMBL" id="OIU67745.1"/>
    </source>
</evidence>
<protein>
    <submittedName>
        <fullName evidence="2">Uncharacterized protein</fullName>
    </submittedName>
</protein>
<feature type="region of interest" description="Disordered" evidence="1">
    <location>
        <begin position="1"/>
        <end position="21"/>
    </location>
</feature>
<organism evidence="2 3">
    <name type="scientific">Rossellomorea aquimaris</name>
    <dbReference type="NCBI Taxonomy" id="189382"/>
    <lineage>
        <taxon>Bacteria</taxon>
        <taxon>Bacillati</taxon>
        <taxon>Bacillota</taxon>
        <taxon>Bacilli</taxon>
        <taxon>Bacillales</taxon>
        <taxon>Bacillaceae</taxon>
        <taxon>Rossellomorea</taxon>
    </lineage>
</organism>
<accession>A0A1J6WPI6</accession>
<name>A0A1J6WPI6_9BACI</name>
<keyword evidence="3" id="KW-1185">Reference proteome</keyword>
<proteinExistence type="predicted"/>
<sequence length="113" mass="12143">MPSSPVRLMPHASNQSPSAFHSGVQLRRLEAHVISQTAQEGKERLPARFVLCPHATDQAASAFLSGVQLQGLEAHVISQIAQEGKERLPVRFVLCHTPLTKLPPLFGLSSSGG</sequence>
<gene>
    <name evidence="2" type="ORF">BHE18_13040</name>
</gene>
<reference evidence="2 3" key="1">
    <citation type="submission" date="2016-09" db="EMBL/GenBank/DDBJ databases">
        <title>Bacillus aquimaris SAMM genome sequence reveals colonization and biosurfactant production capacities.</title>
        <authorList>
            <person name="Waghmode S.R."/>
            <person name="Suryavanshi M.V."/>
        </authorList>
    </citation>
    <scope>NUCLEOTIDE SEQUENCE [LARGE SCALE GENOMIC DNA]</scope>
    <source>
        <strain evidence="2 3">SAMM</strain>
    </source>
</reference>
<evidence type="ECO:0000256" key="1">
    <source>
        <dbReference type="SAM" id="MobiDB-lite"/>
    </source>
</evidence>
<comment type="caution">
    <text evidence="2">The sequence shown here is derived from an EMBL/GenBank/DDBJ whole genome shotgun (WGS) entry which is preliminary data.</text>
</comment>
<evidence type="ECO:0000313" key="3">
    <source>
        <dbReference type="Proteomes" id="UP000182062"/>
    </source>
</evidence>
<dbReference type="Proteomes" id="UP000182062">
    <property type="component" value="Unassembled WGS sequence"/>
</dbReference>
<dbReference type="AlphaFoldDB" id="A0A1J6WPI6"/>